<dbReference type="OrthoDB" id="683365at2759"/>
<keyword evidence="1" id="KW-0378">Hydrolase</keyword>
<sequence length="79" mass="9307">MTKRQTVETLDRSLQDIMHSSQPFRGKVMVLSVVPHDTRAQIVDACLLISSYIWEKVRKIKLTRNMRAQTNPWFSEYLL</sequence>
<keyword evidence="1" id="KW-0227">DNA damage</keyword>
<reference evidence="3 4" key="1">
    <citation type="journal article" date="2019" name="Sci. Rep.">
        <title>A high-quality genome of Eragrostis curvula grass provides insights into Poaceae evolution and supports new strategies to enhance forage quality.</title>
        <authorList>
            <person name="Carballo J."/>
            <person name="Santos B.A.C.M."/>
            <person name="Zappacosta D."/>
            <person name="Garbus I."/>
            <person name="Selva J.P."/>
            <person name="Gallo C.A."/>
            <person name="Diaz A."/>
            <person name="Albertini E."/>
            <person name="Caccamo M."/>
            <person name="Echenique V."/>
        </authorList>
    </citation>
    <scope>NUCLEOTIDE SEQUENCE [LARGE SCALE GENOMIC DNA]</scope>
    <source>
        <strain evidence="4">cv. Victoria</strain>
        <tissue evidence="3">Leaf</tissue>
    </source>
</reference>
<dbReference type="GO" id="GO:0043139">
    <property type="term" value="F:5'-3' DNA helicase activity"/>
    <property type="evidence" value="ECO:0007669"/>
    <property type="project" value="UniProtKB-EC"/>
</dbReference>
<keyword evidence="1" id="KW-0347">Helicase</keyword>
<organism evidence="3 4">
    <name type="scientific">Eragrostis curvula</name>
    <name type="common">weeping love grass</name>
    <dbReference type="NCBI Taxonomy" id="38414"/>
    <lineage>
        <taxon>Eukaryota</taxon>
        <taxon>Viridiplantae</taxon>
        <taxon>Streptophyta</taxon>
        <taxon>Embryophyta</taxon>
        <taxon>Tracheophyta</taxon>
        <taxon>Spermatophyta</taxon>
        <taxon>Magnoliopsida</taxon>
        <taxon>Liliopsida</taxon>
        <taxon>Poales</taxon>
        <taxon>Poaceae</taxon>
        <taxon>PACMAD clade</taxon>
        <taxon>Chloridoideae</taxon>
        <taxon>Eragrostideae</taxon>
        <taxon>Eragrostidinae</taxon>
        <taxon>Eragrostis</taxon>
    </lineage>
</organism>
<keyword evidence="1" id="KW-0234">DNA repair</keyword>
<dbReference type="PANTHER" id="PTHR10492">
    <property type="match status" value="1"/>
</dbReference>
<name>A0A5J9VR02_9POAL</name>
<proteinExistence type="inferred from homology"/>
<comment type="similarity">
    <text evidence="1">Belongs to the helicase family.</text>
</comment>
<dbReference type="InterPro" id="IPR010285">
    <property type="entry name" value="DNA_helicase_pif1-like_DEAD"/>
</dbReference>
<dbReference type="GO" id="GO:0000723">
    <property type="term" value="P:telomere maintenance"/>
    <property type="evidence" value="ECO:0007669"/>
    <property type="project" value="InterPro"/>
</dbReference>
<dbReference type="GO" id="GO:0005524">
    <property type="term" value="F:ATP binding"/>
    <property type="evidence" value="ECO:0007669"/>
    <property type="project" value="UniProtKB-KW"/>
</dbReference>
<keyword evidence="4" id="KW-1185">Reference proteome</keyword>
<keyword evidence="1" id="KW-0067">ATP-binding</keyword>
<keyword evidence="1" id="KW-0233">DNA recombination</keyword>
<dbReference type="EMBL" id="RWGY01000007">
    <property type="protein sequence ID" value="TVU38639.1"/>
    <property type="molecule type" value="Genomic_DNA"/>
</dbReference>
<comment type="catalytic activity">
    <reaction evidence="1">
        <text>ATP + H2O = ADP + phosphate + H(+)</text>
        <dbReference type="Rhea" id="RHEA:13065"/>
        <dbReference type="ChEBI" id="CHEBI:15377"/>
        <dbReference type="ChEBI" id="CHEBI:15378"/>
        <dbReference type="ChEBI" id="CHEBI:30616"/>
        <dbReference type="ChEBI" id="CHEBI:43474"/>
        <dbReference type="ChEBI" id="CHEBI:456216"/>
        <dbReference type="EC" id="5.6.2.3"/>
    </reaction>
</comment>
<dbReference type="Proteomes" id="UP000324897">
    <property type="component" value="Chromosome 4"/>
</dbReference>
<accession>A0A5J9VR02</accession>
<feature type="non-terminal residue" evidence="3">
    <location>
        <position position="1"/>
    </location>
</feature>
<feature type="domain" description="DNA helicase Pif1-like DEAD-box helicase" evidence="2">
    <location>
        <begin position="1"/>
        <end position="70"/>
    </location>
</feature>
<dbReference type="Pfam" id="PF05970">
    <property type="entry name" value="PIF1"/>
    <property type="match status" value="1"/>
</dbReference>
<dbReference type="GO" id="GO:0006281">
    <property type="term" value="P:DNA repair"/>
    <property type="evidence" value="ECO:0007669"/>
    <property type="project" value="UniProtKB-KW"/>
</dbReference>
<dbReference type="PANTHER" id="PTHR10492:SF94">
    <property type="entry name" value="ATP-DEPENDENT DNA HELICASE"/>
    <property type="match status" value="1"/>
</dbReference>
<protein>
    <recommendedName>
        <fullName evidence="1">ATP-dependent DNA helicase</fullName>
        <ecNumber evidence="1">5.6.2.3</ecNumber>
    </recommendedName>
</protein>
<evidence type="ECO:0000256" key="1">
    <source>
        <dbReference type="RuleBase" id="RU363044"/>
    </source>
</evidence>
<evidence type="ECO:0000313" key="4">
    <source>
        <dbReference type="Proteomes" id="UP000324897"/>
    </source>
</evidence>
<dbReference type="GO" id="GO:0006310">
    <property type="term" value="P:DNA recombination"/>
    <property type="evidence" value="ECO:0007669"/>
    <property type="project" value="UniProtKB-KW"/>
</dbReference>
<dbReference type="GO" id="GO:0016887">
    <property type="term" value="F:ATP hydrolysis activity"/>
    <property type="evidence" value="ECO:0007669"/>
    <property type="project" value="RHEA"/>
</dbReference>
<evidence type="ECO:0000313" key="3">
    <source>
        <dbReference type="EMBL" id="TVU38639.1"/>
    </source>
</evidence>
<comment type="cofactor">
    <cofactor evidence="1">
        <name>Mg(2+)</name>
        <dbReference type="ChEBI" id="CHEBI:18420"/>
    </cofactor>
</comment>
<comment type="caution">
    <text evidence="3">The sequence shown here is derived from an EMBL/GenBank/DDBJ whole genome shotgun (WGS) entry which is preliminary data.</text>
</comment>
<dbReference type="Gramene" id="TVU38639">
    <property type="protein sequence ID" value="TVU38639"/>
    <property type="gene ID" value="EJB05_12023"/>
</dbReference>
<dbReference type="AlphaFoldDB" id="A0A5J9VR02"/>
<dbReference type="EC" id="5.6.2.3" evidence="1"/>
<gene>
    <name evidence="3" type="ORF">EJB05_12023</name>
</gene>
<evidence type="ECO:0000259" key="2">
    <source>
        <dbReference type="Pfam" id="PF05970"/>
    </source>
</evidence>
<keyword evidence="1" id="KW-0547">Nucleotide-binding</keyword>